<evidence type="ECO:0008006" key="3">
    <source>
        <dbReference type="Google" id="ProtNLM"/>
    </source>
</evidence>
<evidence type="ECO:0000313" key="2">
    <source>
        <dbReference type="Proteomes" id="UP000838748"/>
    </source>
</evidence>
<accession>A0ABN8E7A4</accession>
<keyword evidence="2" id="KW-1185">Reference proteome</keyword>
<evidence type="ECO:0000313" key="1">
    <source>
        <dbReference type="EMBL" id="CAH0540911.1"/>
    </source>
</evidence>
<proteinExistence type="predicted"/>
<comment type="caution">
    <text evidence="1">The sequence shown here is derived from an EMBL/GenBank/DDBJ whole genome shotgun (WGS) entry which is preliminary data.</text>
</comment>
<dbReference type="RefSeq" id="WP_237362716.1">
    <property type="nucleotide sequence ID" value="NZ_CAKLDM010000002.1"/>
</dbReference>
<gene>
    <name evidence="1" type="ORF">VMF7928_03230</name>
</gene>
<sequence>MVVKRRFIRIEEIEQKTPLTKGDVLELVENGELSFSARVNLKRLGAQHPKENYAVCGVFDYDGIVGLYGKESVQFALKLQSHEVSSVIVKQPEKVKRWGSVGTKFGEIRSSLVEYRSNFYKCPAVNFLAYVRLVHEQKLLHAVQNLGFNMANNLVRGYGQQMDASLKADDTPCLQTKPITISPDNLRLDLEEIEALMGSAVSQLEATIKKPQTLTHPFAQIIHRVLQEYPDIEAGDIWELIKNDVIQDGRRKYDIEAVIDEMTNDVVNWFGRGDTMNSMKYSSFRSNTLPRVREFIDLQK</sequence>
<name>A0ABN8E7A4_9VIBR</name>
<organism evidence="1 2">
    <name type="scientific">Vibrio marisflavi CECT 7928</name>
    <dbReference type="NCBI Taxonomy" id="634439"/>
    <lineage>
        <taxon>Bacteria</taxon>
        <taxon>Pseudomonadati</taxon>
        <taxon>Pseudomonadota</taxon>
        <taxon>Gammaproteobacteria</taxon>
        <taxon>Vibrionales</taxon>
        <taxon>Vibrionaceae</taxon>
        <taxon>Vibrio</taxon>
    </lineage>
</organism>
<reference evidence="1" key="1">
    <citation type="submission" date="2021-11" db="EMBL/GenBank/DDBJ databases">
        <authorList>
            <person name="Rodrigo-Torres L."/>
            <person name="Arahal R. D."/>
            <person name="Lucena T."/>
        </authorList>
    </citation>
    <scope>NUCLEOTIDE SEQUENCE</scope>
    <source>
        <strain evidence="1">CECT 7928</strain>
    </source>
</reference>
<protein>
    <recommendedName>
        <fullName evidence="3">DUF932 domain-containing protein</fullName>
    </recommendedName>
</protein>
<dbReference type="EMBL" id="CAKLDM010000002">
    <property type="protein sequence ID" value="CAH0540911.1"/>
    <property type="molecule type" value="Genomic_DNA"/>
</dbReference>
<dbReference type="Proteomes" id="UP000838748">
    <property type="component" value="Unassembled WGS sequence"/>
</dbReference>